<keyword evidence="3" id="KW-1185">Reference proteome</keyword>
<feature type="transmembrane region" description="Helical" evidence="1">
    <location>
        <begin position="33"/>
        <end position="55"/>
    </location>
</feature>
<feature type="transmembrane region" description="Helical" evidence="1">
    <location>
        <begin position="98"/>
        <end position="123"/>
    </location>
</feature>
<dbReference type="Proteomes" id="UP001596461">
    <property type="component" value="Unassembled WGS sequence"/>
</dbReference>
<dbReference type="RefSeq" id="WP_284032918.1">
    <property type="nucleotide sequence ID" value="NZ_CP126154.1"/>
</dbReference>
<sequence>MALSRAGRWAVGGAVGVAVGAANWQLLVANGPLTATLVVLYAAGSALLIRTQAVYRRAATDTDGPDWWAGTAGPLVLAVGVFGLNAGLGLAFDLRTSLLLLVVGAMLATYGLGIASAVSWFAVDADPDPGGRSDAGTSAGVDE</sequence>
<keyword evidence="1" id="KW-1133">Transmembrane helix</keyword>
<keyword evidence="1" id="KW-0812">Transmembrane</keyword>
<name>A0ABD5W9P0_9EURY</name>
<organism evidence="2 3">
    <name type="scientific">Halobaculum lipolyticum</name>
    <dbReference type="NCBI Taxonomy" id="3032001"/>
    <lineage>
        <taxon>Archaea</taxon>
        <taxon>Methanobacteriati</taxon>
        <taxon>Methanobacteriota</taxon>
        <taxon>Stenosarchaea group</taxon>
        <taxon>Halobacteria</taxon>
        <taxon>Halobacteriales</taxon>
        <taxon>Haloferacaceae</taxon>
        <taxon>Halobaculum</taxon>
    </lineage>
</organism>
<evidence type="ECO:0000256" key="1">
    <source>
        <dbReference type="SAM" id="Phobius"/>
    </source>
</evidence>
<accession>A0ABD5W9P0</accession>
<feature type="transmembrane region" description="Helical" evidence="1">
    <location>
        <begin position="67"/>
        <end position="91"/>
    </location>
</feature>
<reference evidence="2 3" key="1">
    <citation type="journal article" date="2019" name="Int. J. Syst. Evol. Microbiol.">
        <title>The Global Catalogue of Microorganisms (GCM) 10K type strain sequencing project: providing services to taxonomists for standard genome sequencing and annotation.</title>
        <authorList>
            <consortium name="The Broad Institute Genomics Platform"/>
            <consortium name="The Broad Institute Genome Sequencing Center for Infectious Disease"/>
            <person name="Wu L."/>
            <person name="Ma J."/>
        </authorList>
    </citation>
    <scope>NUCLEOTIDE SEQUENCE [LARGE SCALE GENOMIC DNA]</scope>
    <source>
        <strain evidence="2 3">DT31</strain>
    </source>
</reference>
<dbReference type="EMBL" id="JBHTAH010000007">
    <property type="protein sequence ID" value="MFC7070004.1"/>
    <property type="molecule type" value="Genomic_DNA"/>
</dbReference>
<proteinExistence type="predicted"/>
<dbReference type="GeneID" id="81124814"/>
<gene>
    <name evidence="2" type="ORF">ACFQL9_10150</name>
</gene>
<dbReference type="AlphaFoldDB" id="A0ABD5W9P0"/>
<protein>
    <submittedName>
        <fullName evidence="2">Uncharacterized protein</fullName>
    </submittedName>
</protein>
<evidence type="ECO:0000313" key="3">
    <source>
        <dbReference type="Proteomes" id="UP001596461"/>
    </source>
</evidence>
<keyword evidence="1" id="KW-0472">Membrane</keyword>
<evidence type="ECO:0000313" key="2">
    <source>
        <dbReference type="EMBL" id="MFC7070004.1"/>
    </source>
</evidence>
<comment type="caution">
    <text evidence="2">The sequence shown here is derived from an EMBL/GenBank/DDBJ whole genome shotgun (WGS) entry which is preliminary data.</text>
</comment>